<keyword evidence="2" id="KW-1185">Reference proteome</keyword>
<sequence>MRCPLQSEFEAALTAFLLGAVHRYFPLSKNFSDEQLRAIEVQRENLQLINCPQL</sequence>
<gene>
    <name evidence="1" type="ORF">T03_10013</name>
</gene>
<proteinExistence type="predicted"/>
<dbReference type="AlphaFoldDB" id="A0A0V1BYU4"/>
<accession>A0A0V1BYU4</accession>
<comment type="caution">
    <text evidence="1">The sequence shown here is derived from an EMBL/GenBank/DDBJ whole genome shotgun (WGS) entry which is preliminary data.</text>
</comment>
<evidence type="ECO:0000313" key="2">
    <source>
        <dbReference type="Proteomes" id="UP000054653"/>
    </source>
</evidence>
<reference evidence="1 2" key="1">
    <citation type="submission" date="2015-01" db="EMBL/GenBank/DDBJ databases">
        <title>Evolution of Trichinella species and genotypes.</title>
        <authorList>
            <person name="Korhonen P.K."/>
            <person name="Edoardo P."/>
            <person name="Giuseppe L.R."/>
            <person name="Gasser R.B."/>
        </authorList>
    </citation>
    <scope>NUCLEOTIDE SEQUENCE [LARGE SCALE GENOMIC DNA]</scope>
    <source>
        <strain evidence="1">ISS120</strain>
    </source>
</reference>
<dbReference type="EMBL" id="JYDI01001086">
    <property type="protein sequence ID" value="KRY42167.1"/>
    <property type="molecule type" value="Genomic_DNA"/>
</dbReference>
<dbReference type="Proteomes" id="UP000054653">
    <property type="component" value="Unassembled WGS sequence"/>
</dbReference>
<organism evidence="1 2">
    <name type="scientific">Trichinella britovi</name>
    <name type="common">Parasitic roundworm</name>
    <dbReference type="NCBI Taxonomy" id="45882"/>
    <lineage>
        <taxon>Eukaryota</taxon>
        <taxon>Metazoa</taxon>
        <taxon>Ecdysozoa</taxon>
        <taxon>Nematoda</taxon>
        <taxon>Enoplea</taxon>
        <taxon>Dorylaimia</taxon>
        <taxon>Trichinellida</taxon>
        <taxon>Trichinellidae</taxon>
        <taxon>Trichinella</taxon>
    </lineage>
</organism>
<dbReference type="OrthoDB" id="5918752at2759"/>
<protein>
    <submittedName>
        <fullName evidence="1">Uncharacterized protein</fullName>
    </submittedName>
</protein>
<name>A0A0V1BYU4_TRIBR</name>
<evidence type="ECO:0000313" key="1">
    <source>
        <dbReference type="EMBL" id="KRY42167.1"/>
    </source>
</evidence>